<evidence type="ECO:0000256" key="7">
    <source>
        <dbReference type="SAM" id="MobiDB-lite"/>
    </source>
</evidence>
<feature type="compositionally biased region" description="Polar residues" evidence="7">
    <location>
        <begin position="75"/>
        <end position="117"/>
    </location>
</feature>
<feature type="transmembrane region" description="Helical" evidence="8">
    <location>
        <begin position="1559"/>
        <end position="1583"/>
    </location>
</feature>
<keyword evidence="2" id="KW-0813">Transport</keyword>
<dbReference type="Proteomes" id="UP000006174">
    <property type="component" value="Unassembled WGS sequence"/>
</dbReference>
<feature type="transmembrane region" description="Helical" evidence="8">
    <location>
        <begin position="1198"/>
        <end position="1218"/>
    </location>
</feature>
<feature type="region of interest" description="Disordered" evidence="7">
    <location>
        <begin position="175"/>
        <end position="215"/>
    </location>
</feature>
<feature type="region of interest" description="Disordered" evidence="7">
    <location>
        <begin position="1"/>
        <end position="129"/>
    </location>
</feature>
<dbReference type="Gene3D" id="1.20.1250.20">
    <property type="entry name" value="MFS general substrate transporter like domains"/>
    <property type="match status" value="1"/>
</dbReference>
<feature type="transmembrane region" description="Helical" evidence="8">
    <location>
        <begin position="1303"/>
        <end position="1325"/>
    </location>
</feature>
<keyword evidence="10" id="KW-1185">Reference proteome</keyword>
<feature type="compositionally biased region" description="Basic and acidic residues" evidence="7">
    <location>
        <begin position="562"/>
        <end position="587"/>
    </location>
</feature>
<evidence type="ECO:0000256" key="3">
    <source>
        <dbReference type="ARBA" id="ARBA00022475"/>
    </source>
</evidence>
<dbReference type="InterPro" id="IPR011701">
    <property type="entry name" value="MFS"/>
</dbReference>
<dbReference type="Pfam" id="PF07690">
    <property type="entry name" value="MFS_1"/>
    <property type="match status" value="1"/>
</dbReference>
<evidence type="ECO:0000256" key="8">
    <source>
        <dbReference type="SAM" id="Phobius"/>
    </source>
</evidence>
<dbReference type="eggNOG" id="KOG0255">
    <property type="taxonomic scope" value="Eukaryota"/>
</dbReference>
<dbReference type="HOGENOM" id="CLU_233968_0_0_1"/>
<dbReference type="EMBL" id="CAGI01000161">
    <property type="protein sequence ID" value="CCF51187.1"/>
    <property type="molecule type" value="Genomic_DNA"/>
</dbReference>
<feature type="compositionally biased region" description="Polar residues" evidence="7">
    <location>
        <begin position="39"/>
        <end position="55"/>
    </location>
</feature>
<feature type="transmembrane region" description="Helical" evidence="8">
    <location>
        <begin position="1373"/>
        <end position="1397"/>
    </location>
</feature>
<feature type="transmembrane region" description="Helical" evidence="8">
    <location>
        <begin position="1337"/>
        <end position="1361"/>
    </location>
</feature>
<organism evidence="9 10">
    <name type="scientific">Ustilago hordei</name>
    <name type="common">Barley covered smut fungus</name>
    <dbReference type="NCBI Taxonomy" id="120017"/>
    <lineage>
        <taxon>Eukaryota</taxon>
        <taxon>Fungi</taxon>
        <taxon>Dikarya</taxon>
        <taxon>Basidiomycota</taxon>
        <taxon>Ustilaginomycotina</taxon>
        <taxon>Ustilaginomycetes</taxon>
        <taxon>Ustilaginales</taxon>
        <taxon>Ustilaginaceae</taxon>
        <taxon>Ustilago</taxon>
    </lineage>
</organism>
<feature type="compositionally biased region" description="Polar residues" evidence="7">
    <location>
        <begin position="177"/>
        <end position="207"/>
    </location>
</feature>
<dbReference type="STRING" id="1128400.I2FW94"/>
<feature type="region of interest" description="Disordered" evidence="7">
    <location>
        <begin position="550"/>
        <end position="587"/>
    </location>
</feature>
<comment type="subcellular location">
    <subcellularLocation>
        <location evidence="1">Cell membrane</location>
        <topology evidence="1">Multi-pass membrane protein</topology>
    </subcellularLocation>
</comment>
<evidence type="ECO:0000313" key="9">
    <source>
        <dbReference type="EMBL" id="CCF51187.1"/>
    </source>
</evidence>
<feature type="region of interest" description="Disordered" evidence="7">
    <location>
        <begin position="611"/>
        <end position="739"/>
    </location>
</feature>
<keyword evidence="6 8" id="KW-0472">Membrane</keyword>
<evidence type="ECO:0000256" key="2">
    <source>
        <dbReference type="ARBA" id="ARBA00022448"/>
    </source>
</evidence>
<comment type="caution">
    <text evidence="9">The sequence shown here is derived from an EMBL/GenBank/DDBJ whole genome shotgun (WGS) entry which is preliminary data.</text>
</comment>
<evidence type="ECO:0000313" key="10">
    <source>
        <dbReference type="Proteomes" id="UP000006174"/>
    </source>
</evidence>
<proteinExistence type="predicted"/>
<protein>
    <recommendedName>
        <fullName evidence="11">Major facilitator superfamily (MFS) profile domain-containing protein</fullName>
    </recommendedName>
</protein>
<keyword evidence="4 8" id="KW-0812">Transmembrane</keyword>
<feature type="transmembrane region" description="Helical" evidence="8">
    <location>
        <begin position="1111"/>
        <end position="1134"/>
    </location>
</feature>
<feature type="compositionally biased region" description="Acidic residues" evidence="7">
    <location>
        <begin position="716"/>
        <end position="736"/>
    </location>
</feature>
<sequence>MSGSYGCRERSSSVSGPATSHKHTRSASQSFDTPGASIASPSARQEQVQQATLTAEHTLRQYQEEFQRPVPTFPYQVQHQPVPSSASAQTQRHASATVHSASQLQWIPEVTTESSSGEAAGRADKIRSSATMPQALRAGAGSQPKSHNRVVSMENNYRGLPRNFNPVTGRDFPNPYQAVNQDDSHLSTAQLQRRASQDMQSPLLSRNPTHRGERQAWATQRQQLVQNAHEIPPTPPLGSGPQRQGFQTMPLSINEARQPQAAQVAVANTLADSISSAWSDSTESERTPIASSIAATRERNARLESQLMPVKLTLPSTFSSSSTFAPVQASTTNQKAPVSGGTRTGCTTAQDPRPNLPGVTAEEMSNMKATATPFTPIKLSKLSAPPIRSDSNDTSIYGETIALPDGTQIPTVRTDFQNLKRISFPKSTPDASASKKVDSMPSVGGHLISKAHSKLVPKNDGPSRAIYSPTPQTLANARRQSTLLQVPRAAVVAEGAERISSPLSASAEAPQTPQIPHTLKFHKFEPSIGGTPSAPEAQPLPAFAFAVEMEGGKSDGGTTQAKSDDTDVHRRDNADTPGFRDEPRRNTFGEIAPSMLEEANRKLFSFQMQQLDQESKEKGVGSSRQPQLASTPAMEKTPAEKAKFEAPTSAKLVRRESSASKGSRRDSIGSATTAFDSTTKEGFPAHVKQATGPPVSSMVTRGTARAAVPPPSDVMEVQEPDEAQDDTEGTEFDEQEHDGTAYDLSVSKRTPFVIDTYSNNGTEDDDEDARALRNGAAGGREKTGFRLFPISSIKAGKARRPCTRDTRVSFRSNSSHLDQKRPGSRQHGTSPTCRQCFRTGFDCAMNLQLGKGTAARKAFQDFVAASGLNAISIRDGAPVPVDGSLAESQAGGITVEEALGRNYVDKLGEVAFGKSALSRPVTRGMYNELVEEKQEQEKRRQLIAVHKPWSGDVDEEIEKAKQHPLGDRIKRSLSSNRDFRQLSQMTLQDGVNHDQINALGGDDARQMLLNNIKQSGSHKRSGEQEEGEVVDIDPADYEYEGDFDDEDDLSSASSKADIVVWADRWSAWTKFRQLLAFWVYIFALQALSSGYTNTVNRIIVDEDVSASEAIFFQLGWLAYNGCQGSGLFFANLLVGFGRQRVTLISLMAVGVVCVVAGFVHHVAAILVCQSLLGLLSGLTVFLSLASVMDIFPTSKGRLLGIGSIALALVGGQLAGPWISKVVLQLLIWSWTYWLTLIVAAVLIVYVGVATRETAAFVLFRHEALQLKRTNQGWTPEPLLETAPKQMFADDLARPFRLMRHNPMLILLAASVAALGGMYMFLFAGMQGVFVRTHGLSSTYASIVLTASAALVLVVGVVGIFLSNARKDIKAESLLIPGLLTTAIFSFALFTLALTSSFGRTTWFLSAFGVVLATAALLTVGTTVAQYVLDGYSPPRKVVLRDVVAREDPSTPTLLQDENEDRFTSFSRRTAGRLASRFRGGPAGRHGLPSHHAPHNSDNNGADQSREAWLEAGESVMSTRDKRWLDETALAALTSVTALLFTICSLLSFASFQAYAGLNFGAYCVVFASASLVVLLALLSVWLYGAKPRAKSLAVVDEGDSVRAHSRRANLRERRALSRRRTLSLAQTQTQSYAASDVQEPGNRLRNAPMKQARRFSAALGYKALPEHGMAVCRPSPPSIPQQPQQDGATRRDFRPIRTPAPIPLMQEVDQRSTATAAAEGRRELWLSKFIAKRDQQPAIDPSNKKFKRWGGVMLGLPSSSQRDALGRTFDPTTAIIPSRGIYASPPH</sequence>
<evidence type="ECO:0008006" key="11">
    <source>
        <dbReference type="Google" id="ProtNLM"/>
    </source>
</evidence>
<dbReference type="CDD" id="cd06174">
    <property type="entry name" value="MFS"/>
    <property type="match status" value="1"/>
</dbReference>
<dbReference type="PANTHER" id="PTHR23502:SF186">
    <property type="entry name" value="MAJOR FACILITATOR SUPERFAMILY (MFS) PROFILE DOMAIN-CONTAINING PROTEIN"/>
    <property type="match status" value="1"/>
</dbReference>
<accession>I2FW94</accession>
<name>I2FW94_USTHO</name>
<feature type="transmembrane region" description="Helical" evidence="8">
    <location>
        <begin position="1141"/>
        <end position="1165"/>
    </location>
</feature>
<evidence type="ECO:0000256" key="4">
    <source>
        <dbReference type="ARBA" id="ARBA00022692"/>
    </source>
</evidence>
<feature type="compositionally biased region" description="Basic and acidic residues" evidence="7">
    <location>
        <begin position="653"/>
        <end position="667"/>
    </location>
</feature>
<evidence type="ECO:0000256" key="5">
    <source>
        <dbReference type="ARBA" id="ARBA00022989"/>
    </source>
</evidence>
<reference evidence="9 10" key="1">
    <citation type="journal article" date="2012" name="Plant Cell">
        <title>Genome comparison of barley and maize smut fungi reveals targeted loss of RNA silencing components and species-specific presence of transposable elements.</title>
        <authorList>
            <person name="Laurie J.D."/>
            <person name="Ali S."/>
            <person name="Linning R."/>
            <person name="Mannhaupt G."/>
            <person name="Wong P."/>
            <person name="Gueldener U."/>
            <person name="Muensterkoetter M."/>
            <person name="Moore R."/>
            <person name="Kahmann R."/>
            <person name="Bakkeren G."/>
            <person name="Schirawski J."/>
        </authorList>
    </citation>
    <scope>NUCLEOTIDE SEQUENCE [LARGE SCALE GENOMIC DNA]</scope>
    <source>
        <strain evidence="10">Uh4875-4</strain>
    </source>
</reference>
<evidence type="ECO:0000256" key="6">
    <source>
        <dbReference type="ARBA" id="ARBA00023136"/>
    </source>
</evidence>
<feature type="compositionally biased region" description="Basic and acidic residues" evidence="7">
    <location>
        <begin position="57"/>
        <end position="67"/>
    </location>
</feature>
<feature type="region of interest" description="Disordered" evidence="7">
    <location>
        <begin position="798"/>
        <end position="832"/>
    </location>
</feature>
<dbReference type="SUPFAM" id="SSF103473">
    <property type="entry name" value="MFS general substrate transporter"/>
    <property type="match status" value="1"/>
</dbReference>
<evidence type="ECO:0000256" key="1">
    <source>
        <dbReference type="ARBA" id="ARBA00004651"/>
    </source>
</evidence>
<dbReference type="OMA" id="TRGMYNE"/>
<feature type="region of interest" description="Disordered" evidence="7">
    <location>
        <begin position="328"/>
        <end position="355"/>
    </location>
</feature>
<gene>
    <name evidence="9" type="ORF">UHOR_01074</name>
</gene>
<feature type="transmembrane region" description="Helical" evidence="8">
    <location>
        <begin position="1171"/>
        <end position="1191"/>
    </location>
</feature>
<feature type="region of interest" description="Disordered" evidence="7">
    <location>
        <begin position="1484"/>
        <end position="1504"/>
    </location>
</feature>
<keyword evidence="5 8" id="KW-1133">Transmembrane helix</keyword>
<feature type="transmembrane region" description="Helical" evidence="8">
    <location>
        <begin position="1403"/>
        <end position="1428"/>
    </location>
</feature>
<dbReference type="GO" id="GO:0022857">
    <property type="term" value="F:transmembrane transporter activity"/>
    <property type="evidence" value="ECO:0007669"/>
    <property type="project" value="InterPro"/>
</dbReference>
<feature type="transmembrane region" description="Helical" evidence="8">
    <location>
        <begin position="1529"/>
        <end position="1553"/>
    </location>
</feature>
<dbReference type="GO" id="GO:0005886">
    <property type="term" value="C:plasma membrane"/>
    <property type="evidence" value="ECO:0007669"/>
    <property type="project" value="UniProtKB-SubCell"/>
</dbReference>
<dbReference type="InterPro" id="IPR036259">
    <property type="entry name" value="MFS_trans_sf"/>
</dbReference>
<keyword evidence="3" id="KW-1003">Cell membrane</keyword>
<feature type="transmembrane region" description="Helical" evidence="8">
    <location>
        <begin position="1230"/>
        <end position="1250"/>
    </location>
</feature>
<dbReference type="PANTHER" id="PTHR23502">
    <property type="entry name" value="MAJOR FACILITATOR SUPERFAMILY"/>
    <property type="match status" value="1"/>
</dbReference>